<dbReference type="AlphaFoldDB" id="A0A9N8VLE0"/>
<dbReference type="Proteomes" id="UP000789572">
    <property type="component" value="Unassembled WGS sequence"/>
</dbReference>
<sequence length="104" mass="11529">MSPKSLNSDANQLLDKKIQSHYYMAPGELDELVKIGGVPRDVLAFPTAILSQNPNDLDTAEKKAYSHVKKAIEDVNDATFLRLIAQAKDSSGHLLHCWPKDDII</sequence>
<evidence type="ECO:0000313" key="2">
    <source>
        <dbReference type="Proteomes" id="UP000789572"/>
    </source>
</evidence>
<keyword evidence="2" id="KW-1185">Reference proteome</keyword>
<proteinExistence type="predicted"/>
<name>A0A9N8VLE0_9GLOM</name>
<dbReference type="EMBL" id="CAJVPJ010000023">
    <property type="protein sequence ID" value="CAG8458803.1"/>
    <property type="molecule type" value="Genomic_DNA"/>
</dbReference>
<dbReference type="OrthoDB" id="19861at2759"/>
<gene>
    <name evidence="1" type="ORF">POCULU_LOCUS445</name>
</gene>
<organism evidence="1 2">
    <name type="scientific">Paraglomus occultum</name>
    <dbReference type="NCBI Taxonomy" id="144539"/>
    <lineage>
        <taxon>Eukaryota</taxon>
        <taxon>Fungi</taxon>
        <taxon>Fungi incertae sedis</taxon>
        <taxon>Mucoromycota</taxon>
        <taxon>Glomeromycotina</taxon>
        <taxon>Glomeromycetes</taxon>
        <taxon>Paraglomerales</taxon>
        <taxon>Paraglomeraceae</taxon>
        <taxon>Paraglomus</taxon>
    </lineage>
</organism>
<evidence type="ECO:0000313" key="1">
    <source>
        <dbReference type="EMBL" id="CAG8458803.1"/>
    </source>
</evidence>
<comment type="caution">
    <text evidence="1">The sequence shown here is derived from an EMBL/GenBank/DDBJ whole genome shotgun (WGS) entry which is preliminary data.</text>
</comment>
<accession>A0A9N8VLE0</accession>
<reference evidence="1" key="1">
    <citation type="submission" date="2021-06" db="EMBL/GenBank/DDBJ databases">
        <authorList>
            <person name="Kallberg Y."/>
            <person name="Tangrot J."/>
            <person name="Rosling A."/>
        </authorList>
    </citation>
    <scope>NUCLEOTIDE SEQUENCE</scope>
    <source>
        <strain evidence="1">IA702</strain>
    </source>
</reference>
<protein>
    <submittedName>
        <fullName evidence="1">2378_t:CDS:1</fullName>
    </submittedName>
</protein>